<dbReference type="InterPro" id="IPR008560">
    <property type="entry name" value="DUF842_euk"/>
</dbReference>
<evidence type="ECO:0008006" key="4">
    <source>
        <dbReference type="Google" id="ProtNLM"/>
    </source>
</evidence>
<dbReference type="EMBL" id="BKCP01004849">
    <property type="protein sequence ID" value="GER34161.1"/>
    <property type="molecule type" value="Genomic_DNA"/>
</dbReference>
<dbReference type="Proteomes" id="UP000325081">
    <property type="component" value="Unassembled WGS sequence"/>
</dbReference>
<evidence type="ECO:0000313" key="2">
    <source>
        <dbReference type="EMBL" id="GER34161.1"/>
    </source>
</evidence>
<reference evidence="3" key="1">
    <citation type="journal article" date="2019" name="Curr. Biol.">
        <title>Genome Sequence of Striga asiatica Provides Insight into the Evolution of Plant Parasitism.</title>
        <authorList>
            <person name="Yoshida S."/>
            <person name="Kim S."/>
            <person name="Wafula E.K."/>
            <person name="Tanskanen J."/>
            <person name="Kim Y.M."/>
            <person name="Honaas L."/>
            <person name="Yang Z."/>
            <person name="Spallek T."/>
            <person name="Conn C.E."/>
            <person name="Ichihashi Y."/>
            <person name="Cheong K."/>
            <person name="Cui S."/>
            <person name="Der J.P."/>
            <person name="Gundlach H."/>
            <person name="Jiao Y."/>
            <person name="Hori C."/>
            <person name="Ishida J.K."/>
            <person name="Kasahara H."/>
            <person name="Kiba T."/>
            <person name="Kim M.S."/>
            <person name="Koo N."/>
            <person name="Laohavisit A."/>
            <person name="Lee Y.H."/>
            <person name="Lumba S."/>
            <person name="McCourt P."/>
            <person name="Mortimer J.C."/>
            <person name="Mutuku J.M."/>
            <person name="Nomura T."/>
            <person name="Sasaki-Sekimoto Y."/>
            <person name="Seto Y."/>
            <person name="Wang Y."/>
            <person name="Wakatake T."/>
            <person name="Sakakibara H."/>
            <person name="Demura T."/>
            <person name="Yamaguchi S."/>
            <person name="Yoneyama K."/>
            <person name="Manabe R.I."/>
            <person name="Nelson D.C."/>
            <person name="Schulman A.H."/>
            <person name="Timko M.P."/>
            <person name="dePamphilis C.W."/>
            <person name="Choi D."/>
            <person name="Shirasu K."/>
        </authorList>
    </citation>
    <scope>NUCLEOTIDE SEQUENCE [LARGE SCALE GENOMIC DNA]</scope>
    <source>
        <strain evidence="3">cv. UVA1</strain>
    </source>
</reference>
<keyword evidence="3" id="KW-1185">Reference proteome</keyword>
<name>A0A5A7PNH4_STRAF</name>
<dbReference type="AlphaFoldDB" id="A0A5A7PNH4"/>
<proteinExistence type="inferred from homology"/>
<comment type="similarity">
    <text evidence="1">Belongs to the FAM136 family.</text>
</comment>
<accession>A0A5A7PNH4</accession>
<comment type="caution">
    <text evidence="2">The sequence shown here is derived from an EMBL/GenBank/DDBJ whole genome shotgun (WGS) entry which is preliminary data.</text>
</comment>
<evidence type="ECO:0000256" key="1">
    <source>
        <dbReference type="ARBA" id="ARBA00009952"/>
    </source>
</evidence>
<dbReference type="GO" id="GO:0005737">
    <property type="term" value="C:cytoplasm"/>
    <property type="evidence" value="ECO:0007669"/>
    <property type="project" value="TreeGrafter"/>
</dbReference>
<organism evidence="2 3">
    <name type="scientific">Striga asiatica</name>
    <name type="common">Asiatic witchweed</name>
    <name type="synonym">Buchnera asiatica</name>
    <dbReference type="NCBI Taxonomy" id="4170"/>
    <lineage>
        <taxon>Eukaryota</taxon>
        <taxon>Viridiplantae</taxon>
        <taxon>Streptophyta</taxon>
        <taxon>Embryophyta</taxon>
        <taxon>Tracheophyta</taxon>
        <taxon>Spermatophyta</taxon>
        <taxon>Magnoliopsida</taxon>
        <taxon>eudicotyledons</taxon>
        <taxon>Gunneridae</taxon>
        <taxon>Pentapetalae</taxon>
        <taxon>asterids</taxon>
        <taxon>lamiids</taxon>
        <taxon>Lamiales</taxon>
        <taxon>Orobanchaceae</taxon>
        <taxon>Buchnereae</taxon>
        <taxon>Striga</taxon>
    </lineage>
</organism>
<evidence type="ECO:0000313" key="3">
    <source>
        <dbReference type="Proteomes" id="UP000325081"/>
    </source>
</evidence>
<protein>
    <recommendedName>
        <fullName evidence="4">Protein FAM136A</fullName>
    </recommendedName>
</protein>
<dbReference type="PANTHER" id="PTHR21096">
    <property type="entry name" value="PROTEIN FAM136A"/>
    <property type="match status" value="1"/>
</dbReference>
<dbReference type="Pfam" id="PF05811">
    <property type="entry name" value="DUF842"/>
    <property type="match status" value="1"/>
</dbReference>
<dbReference type="OrthoDB" id="9975421at2759"/>
<gene>
    <name evidence="2" type="ORF">STAS_10344</name>
</gene>
<dbReference type="PANTHER" id="PTHR21096:SF0">
    <property type="entry name" value="PROTEIN FAM136A"/>
    <property type="match status" value="1"/>
</dbReference>
<sequence>MDHAAAAQERLVNEKLRQKLNEVNAAAQSHLAGVHDHINFTLQQAYFKCAYECFDRRKNQNEIGNCVEHCSVPVVNAQNLVENEMARFQEKLSRSLTVCQDKYESAKLQTNSNHSMQDLMLNRNQSMQNLESCVEQSVQDSINMMPHLAGKLKAYLSLND</sequence>